<dbReference type="SUPFAM" id="SSF55961">
    <property type="entry name" value="Bet v1-like"/>
    <property type="match status" value="1"/>
</dbReference>
<dbReference type="Proteomes" id="UP000471298">
    <property type="component" value="Unassembled WGS sequence"/>
</dbReference>
<comment type="caution">
    <text evidence="4">The sequence shown here is derived from an EMBL/GenBank/DDBJ whole genome shotgun (WGS) entry which is preliminary data.</text>
</comment>
<dbReference type="Pfam" id="PF03364">
    <property type="entry name" value="Polyketide_cyc"/>
    <property type="match status" value="1"/>
</dbReference>
<gene>
    <name evidence="4" type="ORF">GCU85_01235</name>
</gene>
<name>A0A6N7F0H9_9GAMM</name>
<keyword evidence="2" id="KW-1277">Toxin-antitoxin system</keyword>
<comment type="similarity">
    <text evidence="1">Belongs to the ribosome association toxin RatA family.</text>
</comment>
<dbReference type="EMBL" id="WHNW01000001">
    <property type="protein sequence ID" value="MPV85356.1"/>
    <property type="molecule type" value="Genomic_DNA"/>
</dbReference>
<evidence type="ECO:0000313" key="4">
    <source>
        <dbReference type="EMBL" id="MPV85356.1"/>
    </source>
</evidence>
<reference evidence="4 5" key="1">
    <citation type="submission" date="2019-10" db="EMBL/GenBank/DDBJ databases">
        <title>Cardiobacteriales fam. a chemoheterotrophic member of the order Cardiobacteriales, and proposal of Cardiobacteriales fam. nov.</title>
        <authorList>
            <person name="Wang C."/>
        </authorList>
    </citation>
    <scope>NUCLEOTIDE SEQUENCE [LARGE SCALE GENOMIC DNA]</scope>
    <source>
        <strain evidence="4 5">ML27</strain>
    </source>
</reference>
<dbReference type="InterPro" id="IPR044996">
    <property type="entry name" value="COQ10-like"/>
</dbReference>
<keyword evidence="5" id="KW-1185">Reference proteome</keyword>
<proteinExistence type="inferred from homology"/>
<dbReference type="FunCoup" id="A0A6N7F0H9">
    <property type="interactions" value="188"/>
</dbReference>
<feature type="domain" description="Coenzyme Q-binding protein COQ10 START" evidence="3">
    <location>
        <begin position="11"/>
        <end position="137"/>
    </location>
</feature>
<organism evidence="4 5">
    <name type="scientific">Ostreibacterium oceani</name>
    <dbReference type="NCBI Taxonomy" id="2654998"/>
    <lineage>
        <taxon>Bacteria</taxon>
        <taxon>Pseudomonadati</taxon>
        <taxon>Pseudomonadota</taxon>
        <taxon>Gammaproteobacteria</taxon>
        <taxon>Cardiobacteriales</taxon>
        <taxon>Ostreibacteriaceae</taxon>
        <taxon>Ostreibacterium</taxon>
    </lineage>
</organism>
<protein>
    <submittedName>
        <fullName evidence="4">Type II toxin-antitoxin system RatA family toxin</fullName>
    </submittedName>
</protein>
<dbReference type="Gene3D" id="3.30.530.20">
    <property type="match status" value="1"/>
</dbReference>
<sequence>MPHIIKTQNSPYSAEKMFELVANFQAYPDFLPFCTAAHGEPVAPNEVHGTLSIHKGPFTKSFTTHNTMYPDETPKKIAIALVNGPFSQLTGEWRFVDTASGSEVTLDLQYQMATGFFNQALSGVFDWIAKSMVDAFCQEAHRRHAQEKTD</sequence>
<evidence type="ECO:0000256" key="1">
    <source>
        <dbReference type="ARBA" id="ARBA00008918"/>
    </source>
</evidence>
<evidence type="ECO:0000313" key="5">
    <source>
        <dbReference type="Proteomes" id="UP000471298"/>
    </source>
</evidence>
<dbReference type="InterPro" id="IPR005031">
    <property type="entry name" value="COQ10_START"/>
</dbReference>
<dbReference type="InParanoid" id="A0A6N7F0H9"/>
<evidence type="ECO:0000259" key="3">
    <source>
        <dbReference type="Pfam" id="PF03364"/>
    </source>
</evidence>
<dbReference type="GO" id="GO:0045333">
    <property type="term" value="P:cellular respiration"/>
    <property type="evidence" value="ECO:0007669"/>
    <property type="project" value="InterPro"/>
</dbReference>
<dbReference type="CDD" id="cd07813">
    <property type="entry name" value="COQ10p_like"/>
    <property type="match status" value="1"/>
</dbReference>
<dbReference type="PANTHER" id="PTHR12901:SF10">
    <property type="entry name" value="COENZYME Q-BINDING PROTEIN COQ10, MITOCHONDRIAL"/>
    <property type="match status" value="1"/>
</dbReference>
<evidence type="ECO:0000256" key="2">
    <source>
        <dbReference type="ARBA" id="ARBA00022649"/>
    </source>
</evidence>
<dbReference type="RefSeq" id="WP_152808524.1">
    <property type="nucleotide sequence ID" value="NZ_WHNW01000001.1"/>
</dbReference>
<dbReference type="InterPro" id="IPR023393">
    <property type="entry name" value="START-like_dom_sf"/>
</dbReference>
<dbReference type="PANTHER" id="PTHR12901">
    <property type="entry name" value="SPERM PROTEIN HOMOLOG"/>
    <property type="match status" value="1"/>
</dbReference>
<dbReference type="AlphaFoldDB" id="A0A6N7F0H9"/>
<accession>A0A6N7F0H9</accession>
<dbReference type="GO" id="GO:0048039">
    <property type="term" value="F:ubiquinone binding"/>
    <property type="evidence" value="ECO:0007669"/>
    <property type="project" value="InterPro"/>
</dbReference>